<gene>
    <name evidence="1" type="ORF">BU953_05165</name>
</gene>
<protein>
    <submittedName>
        <fullName evidence="1">Terminase large subunit</fullName>
    </submittedName>
</protein>
<evidence type="ECO:0000313" key="1">
    <source>
        <dbReference type="EMBL" id="EAJ1076995.1"/>
    </source>
</evidence>
<feature type="non-terminal residue" evidence="1">
    <location>
        <position position="56"/>
    </location>
</feature>
<evidence type="ECO:0000313" key="2">
    <source>
        <dbReference type="Proteomes" id="UP000557830"/>
    </source>
</evidence>
<dbReference type="Proteomes" id="UP000557830">
    <property type="component" value="Unassembled WGS sequence"/>
</dbReference>
<organism evidence="1 2">
    <name type="scientific">Campylobacter coli</name>
    <dbReference type="NCBI Taxonomy" id="195"/>
    <lineage>
        <taxon>Bacteria</taxon>
        <taxon>Pseudomonadati</taxon>
        <taxon>Campylobacterota</taxon>
        <taxon>Epsilonproteobacteria</taxon>
        <taxon>Campylobacterales</taxon>
        <taxon>Campylobacteraceae</taxon>
        <taxon>Campylobacter</taxon>
    </lineage>
</organism>
<proteinExistence type="predicted"/>
<dbReference type="EMBL" id="AABUYW010000007">
    <property type="protein sequence ID" value="EAJ1076995.1"/>
    <property type="molecule type" value="Genomic_DNA"/>
</dbReference>
<sequence>MDKLRAREDILNYALAYIKQKNKEFENSPFYIDEKIAKKAVLFISLLKHTDGELAG</sequence>
<comment type="caution">
    <text evidence="1">The sequence shown here is derived from an EMBL/GenBank/DDBJ whole genome shotgun (WGS) entry which is preliminary data.</text>
</comment>
<name>A0A825GJ90_CAMCO</name>
<dbReference type="AlphaFoldDB" id="A0A825GJ90"/>
<reference evidence="1 2" key="1">
    <citation type="submission" date="2018-05" db="EMBL/GenBank/DDBJ databases">
        <authorList>
            <consortium name="NARMS: The National Antimicrobial Resistance Monitoring System"/>
        </authorList>
    </citation>
    <scope>NUCLEOTIDE SEQUENCE [LARGE SCALE GENOMIC DNA]</scope>
    <source>
        <strain evidence="1 2">FSIS1609200</strain>
    </source>
</reference>
<accession>A0A825GJ90</accession>